<dbReference type="AlphaFoldDB" id="A0A4Q7S994"/>
<sequence length="361" mass="38715">MTIQPTLTNLAHGTPRVAAPTPPPPAPVARSLLQRCGATLARHDRARLGASAVILALVAALGWLGLHRLIAHVPPSVDLALLLLLACVMGLAIVAALCATHLLAVQAALMELASRIDDPPAPDEAGQFLPVEGPAIVRQLVQTINLAKQRCTEREAELLAVQASYAHDLRTPMTRLMLRAELIDEPLLRGAIERDLDEMRELAEASLACARMQGSGPQSLRQVDADHLLDALLHNYKDAGRPIPLDGHIGQQVLTCPHALRRILVNLIDNALRYGSNVRLAVYVEPQRLTLAVLDSGPGIAPAQLETVFQPWYRAPETAGRAPGSGLGLAIARRLAQAIRADLRLANRSEGGLEARLTLPL</sequence>
<dbReference type="PANTHER" id="PTHR44936">
    <property type="entry name" value="SENSOR PROTEIN CREC"/>
    <property type="match status" value="1"/>
</dbReference>
<feature type="region of interest" description="Disordered" evidence="11">
    <location>
        <begin position="1"/>
        <end position="24"/>
    </location>
</feature>
<dbReference type="InterPro" id="IPR036097">
    <property type="entry name" value="HisK_dim/P_sf"/>
</dbReference>
<dbReference type="SUPFAM" id="SSF55874">
    <property type="entry name" value="ATPase domain of HSP90 chaperone/DNA topoisomerase II/histidine kinase"/>
    <property type="match status" value="1"/>
</dbReference>
<evidence type="ECO:0000256" key="8">
    <source>
        <dbReference type="ARBA" id="ARBA00022989"/>
    </source>
</evidence>
<dbReference type="InterPro" id="IPR004358">
    <property type="entry name" value="Sig_transdc_His_kin-like_C"/>
</dbReference>
<evidence type="ECO:0000256" key="10">
    <source>
        <dbReference type="ARBA" id="ARBA00023136"/>
    </source>
</evidence>
<evidence type="ECO:0000256" key="11">
    <source>
        <dbReference type="SAM" id="MobiDB-lite"/>
    </source>
</evidence>
<dbReference type="EC" id="2.7.13.3" evidence="3"/>
<feature type="transmembrane region" description="Helical" evidence="12">
    <location>
        <begin position="48"/>
        <end position="67"/>
    </location>
</feature>
<keyword evidence="9" id="KW-0902">Two-component regulatory system</keyword>
<evidence type="ECO:0000256" key="3">
    <source>
        <dbReference type="ARBA" id="ARBA00012438"/>
    </source>
</evidence>
<keyword evidence="4" id="KW-1003">Cell membrane</keyword>
<dbReference type="PROSITE" id="PS50109">
    <property type="entry name" value="HIS_KIN"/>
    <property type="match status" value="1"/>
</dbReference>
<evidence type="ECO:0000313" key="14">
    <source>
        <dbReference type="EMBL" id="RZT42360.1"/>
    </source>
</evidence>
<dbReference type="InterPro" id="IPR003594">
    <property type="entry name" value="HATPase_dom"/>
</dbReference>
<organism evidence="14 15">
    <name type="scientific">Cupriavidus agavae</name>
    <dbReference type="NCBI Taxonomy" id="1001822"/>
    <lineage>
        <taxon>Bacteria</taxon>
        <taxon>Pseudomonadati</taxon>
        <taxon>Pseudomonadota</taxon>
        <taxon>Betaproteobacteria</taxon>
        <taxon>Burkholderiales</taxon>
        <taxon>Burkholderiaceae</taxon>
        <taxon>Cupriavidus</taxon>
    </lineage>
</organism>
<feature type="compositionally biased region" description="Polar residues" evidence="11">
    <location>
        <begin position="1"/>
        <end position="11"/>
    </location>
</feature>
<evidence type="ECO:0000256" key="7">
    <source>
        <dbReference type="ARBA" id="ARBA00022777"/>
    </source>
</evidence>
<dbReference type="SUPFAM" id="SSF47384">
    <property type="entry name" value="Homodimeric domain of signal transducing histidine kinase"/>
    <property type="match status" value="1"/>
</dbReference>
<dbReference type="Pfam" id="PF02518">
    <property type="entry name" value="HATPase_c"/>
    <property type="match status" value="1"/>
</dbReference>
<comment type="caution">
    <text evidence="14">The sequence shown here is derived from an EMBL/GenBank/DDBJ whole genome shotgun (WGS) entry which is preliminary data.</text>
</comment>
<evidence type="ECO:0000256" key="4">
    <source>
        <dbReference type="ARBA" id="ARBA00022519"/>
    </source>
</evidence>
<keyword evidence="4" id="KW-0997">Cell inner membrane</keyword>
<evidence type="ECO:0000313" key="15">
    <source>
        <dbReference type="Proteomes" id="UP000291078"/>
    </source>
</evidence>
<keyword evidence="8 12" id="KW-1133">Transmembrane helix</keyword>
<evidence type="ECO:0000256" key="6">
    <source>
        <dbReference type="ARBA" id="ARBA00022692"/>
    </source>
</evidence>
<dbReference type="InterPro" id="IPR036890">
    <property type="entry name" value="HATPase_C_sf"/>
</dbReference>
<evidence type="ECO:0000256" key="12">
    <source>
        <dbReference type="SAM" id="Phobius"/>
    </source>
</evidence>
<dbReference type="InterPro" id="IPR005467">
    <property type="entry name" value="His_kinase_dom"/>
</dbReference>
<dbReference type="Gene3D" id="1.10.287.130">
    <property type="match status" value="1"/>
</dbReference>
<evidence type="ECO:0000256" key="5">
    <source>
        <dbReference type="ARBA" id="ARBA00022679"/>
    </source>
</evidence>
<keyword evidence="7 14" id="KW-0418">Kinase</keyword>
<name>A0A4Q7S994_9BURK</name>
<keyword evidence="5" id="KW-0808">Transferase</keyword>
<dbReference type="InterPro" id="IPR050980">
    <property type="entry name" value="2C_sensor_his_kinase"/>
</dbReference>
<feature type="domain" description="Histidine kinase" evidence="13">
    <location>
        <begin position="164"/>
        <end position="361"/>
    </location>
</feature>
<keyword evidence="6 12" id="KW-0812">Transmembrane</keyword>
<dbReference type="GO" id="GO:0000155">
    <property type="term" value="F:phosphorelay sensor kinase activity"/>
    <property type="evidence" value="ECO:0007669"/>
    <property type="project" value="InterPro"/>
</dbReference>
<keyword evidence="15" id="KW-1185">Reference proteome</keyword>
<feature type="transmembrane region" description="Helical" evidence="12">
    <location>
        <begin position="79"/>
        <end position="105"/>
    </location>
</feature>
<comment type="subcellular location">
    <subcellularLocation>
        <location evidence="2">Cell inner membrane</location>
        <topology evidence="2">Multi-pass membrane protein</topology>
    </subcellularLocation>
</comment>
<dbReference type="PANTHER" id="PTHR44936:SF5">
    <property type="entry name" value="SENSOR HISTIDINE KINASE ENVZ"/>
    <property type="match status" value="1"/>
</dbReference>
<dbReference type="EMBL" id="SGXM01000001">
    <property type="protein sequence ID" value="RZT42360.1"/>
    <property type="molecule type" value="Genomic_DNA"/>
</dbReference>
<evidence type="ECO:0000256" key="9">
    <source>
        <dbReference type="ARBA" id="ARBA00023012"/>
    </source>
</evidence>
<evidence type="ECO:0000256" key="2">
    <source>
        <dbReference type="ARBA" id="ARBA00004429"/>
    </source>
</evidence>
<protein>
    <recommendedName>
        <fullName evidence="3">histidine kinase</fullName>
        <ecNumber evidence="3">2.7.13.3</ecNumber>
    </recommendedName>
</protein>
<dbReference type="GO" id="GO:0005886">
    <property type="term" value="C:plasma membrane"/>
    <property type="evidence" value="ECO:0007669"/>
    <property type="project" value="UniProtKB-SubCell"/>
</dbReference>
<gene>
    <name evidence="14" type="ORF">EV147_1391</name>
</gene>
<dbReference type="Proteomes" id="UP000291078">
    <property type="component" value="Unassembled WGS sequence"/>
</dbReference>
<proteinExistence type="predicted"/>
<comment type="catalytic activity">
    <reaction evidence="1">
        <text>ATP + protein L-histidine = ADP + protein N-phospho-L-histidine.</text>
        <dbReference type="EC" id="2.7.13.3"/>
    </reaction>
</comment>
<dbReference type="Gene3D" id="3.30.565.10">
    <property type="entry name" value="Histidine kinase-like ATPase, C-terminal domain"/>
    <property type="match status" value="1"/>
</dbReference>
<evidence type="ECO:0000259" key="13">
    <source>
        <dbReference type="PROSITE" id="PS50109"/>
    </source>
</evidence>
<accession>A0A4Q7S994</accession>
<evidence type="ECO:0000256" key="1">
    <source>
        <dbReference type="ARBA" id="ARBA00000085"/>
    </source>
</evidence>
<reference evidence="14 15" key="1">
    <citation type="journal article" date="2015" name="Stand. Genomic Sci.">
        <title>Genomic Encyclopedia of Bacterial and Archaeal Type Strains, Phase III: the genomes of soil and plant-associated and newly described type strains.</title>
        <authorList>
            <person name="Whitman W.B."/>
            <person name="Woyke T."/>
            <person name="Klenk H.P."/>
            <person name="Zhou Y."/>
            <person name="Lilburn T.G."/>
            <person name="Beck B.J."/>
            <person name="De Vos P."/>
            <person name="Vandamme P."/>
            <person name="Eisen J.A."/>
            <person name="Garrity G."/>
            <person name="Hugenholtz P."/>
            <person name="Kyrpides N.C."/>
        </authorList>
    </citation>
    <scope>NUCLEOTIDE SEQUENCE [LARGE SCALE GENOMIC DNA]</scope>
    <source>
        <strain evidence="14 15">ASC-9842</strain>
    </source>
</reference>
<dbReference type="PRINTS" id="PR00344">
    <property type="entry name" value="BCTRLSENSOR"/>
</dbReference>
<dbReference type="SMART" id="SM00387">
    <property type="entry name" value="HATPase_c"/>
    <property type="match status" value="1"/>
</dbReference>
<dbReference type="RefSeq" id="WP_235844619.1">
    <property type="nucleotide sequence ID" value="NZ_SGXM01000001.1"/>
</dbReference>
<keyword evidence="10 12" id="KW-0472">Membrane</keyword>